<organism evidence="5 6">
    <name type="scientific">Allokutzneria albata</name>
    <name type="common">Kibdelosporangium albatum</name>
    <dbReference type="NCBI Taxonomy" id="211114"/>
    <lineage>
        <taxon>Bacteria</taxon>
        <taxon>Bacillati</taxon>
        <taxon>Actinomycetota</taxon>
        <taxon>Actinomycetes</taxon>
        <taxon>Pseudonocardiales</taxon>
        <taxon>Pseudonocardiaceae</taxon>
        <taxon>Allokutzneria</taxon>
    </lineage>
</organism>
<evidence type="ECO:0000259" key="4">
    <source>
        <dbReference type="PROSITE" id="PS50901"/>
    </source>
</evidence>
<dbReference type="PROSITE" id="PS50901">
    <property type="entry name" value="FTSK"/>
    <property type="match status" value="1"/>
</dbReference>
<evidence type="ECO:0000256" key="2">
    <source>
        <dbReference type="ARBA" id="ARBA00022840"/>
    </source>
</evidence>
<dbReference type="eggNOG" id="COG1674">
    <property type="taxonomic scope" value="Bacteria"/>
</dbReference>
<dbReference type="STRING" id="211114.SAMN04489726_7128"/>
<feature type="domain" description="FtsK" evidence="4">
    <location>
        <begin position="197"/>
        <end position="388"/>
    </location>
</feature>
<dbReference type="Pfam" id="PF01580">
    <property type="entry name" value="FtsK_SpoIIIE"/>
    <property type="match status" value="1"/>
</dbReference>
<reference evidence="5 6" key="1">
    <citation type="submission" date="2016-10" db="EMBL/GenBank/DDBJ databases">
        <authorList>
            <person name="de Groot N.N."/>
        </authorList>
    </citation>
    <scope>NUCLEOTIDE SEQUENCE [LARGE SCALE GENOMIC DNA]</scope>
    <source>
        <strain evidence="5 6">DSM 44149</strain>
    </source>
</reference>
<evidence type="ECO:0000256" key="3">
    <source>
        <dbReference type="PROSITE-ProRule" id="PRU00289"/>
    </source>
</evidence>
<sequence>MASKKTDRTTRTMGREFKAALWAARHPGFLAAPATVAASISEFGLTPAGYVAGGLALGSLAWYRAHPGSFDAYAAPILRAARRRWFEYVGPRWERLMDSCALYTEHRRTGATHYPRVLRVRAYSPSIDLIAVRLARGQIPEDFEAKASAMAHALGVQRIAVQHTRPGRITLIVQRNEPFTYVIPAPEMPSRVEDVDLSAVYVGENEYGDDWCEPIIGGHCLTAGATGSGKNSLAWAKLRSMAPLIRAGLVKLWVCDPKYLEFVTLQQITGPGRYANTPEAAFELLSRFVADMEEQQRRMQRAGLRSVKVSEEFPLNFLLFDELGSMVAYNPEYAREITGMLARALSMGRTTGHVIDAYVQEPSKDVVEVRDLFPRRICLRTTSPSHADMVLGADMRARGAIADEIPDLPETAGIGYRVEKRSRTPERVRAAYTSDADCAEFMDYMRTGQTLRIVA</sequence>
<dbReference type="EMBL" id="LT629701">
    <property type="protein sequence ID" value="SDN55193.1"/>
    <property type="molecule type" value="Genomic_DNA"/>
</dbReference>
<keyword evidence="2 3" id="KW-0067">ATP-binding</keyword>
<evidence type="ECO:0000313" key="6">
    <source>
        <dbReference type="Proteomes" id="UP000183376"/>
    </source>
</evidence>
<proteinExistence type="predicted"/>
<evidence type="ECO:0000256" key="1">
    <source>
        <dbReference type="ARBA" id="ARBA00022741"/>
    </source>
</evidence>
<dbReference type="SUPFAM" id="SSF52540">
    <property type="entry name" value="P-loop containing nucleoside triphosphate hydrolases"/>
    <property type="match status" value="1"/>
</dbReference>
<dbReference type="Gene3D" id="3.40.50.300">
    <property type="entry name" value="P-loop containing nucleotide triphosphate hydrolases"/>
    <property type="match status" value="1"/>
</dbReference>
<dbReference type="GO" id="GO:0005524">
    <property type="term" value="F:ATP binding"/>
    <property type="evidence" value="ECO:0007669"/>
    <property type="project" value="UniProtKB-UniRule"/>
</dbReference>
<protein>
    <submittedName>
        <fullName evidence="5">DNA segregation ATPase FtsK/SpoIIIE, S-DNA-T family</fullName>
    </submittedName>
</protein>
<keyword evidence="6" id="KW-1185">Reference proteome</keyword>
<dbReference type="PANTHER" id="PTHR22683:SF41">
    <property type="entry name" value="DNA TRANSLOCASE FTSK"/>
    <property type="match status" value="1"/>
</dbReference>
<dbReference type="InterPro" id="IPR050206">
    <property type="entry name" value="FtsK/SpoIIIE/SftA"/>
</dbReference>
<feature type="binding site" evidence="3">
    <location>
        <begin position="224"/>
        <end position="231"/>
    </location>
    <ligand>
        <name>ATP</name>
        <dbReference type="ChEBI" id="CHEBI:30616"/>
    </ligand>
</feature>
<dbReference type="InterPro" id="IPR027417">
    <property type="entry name" value="P-loop_NTPase"/>
</dbReference>
<dbReference type="PANTHER" id="PTHR22683">
    <property type="entry name" value="SPORULATION PROTEIN RELATED"/>
    <property type="match status" value="1"/>
</dbReference>
<dbReference type="AlphaFoldDB" id="A0A1H0CBK1"/>
<accession>A0A1H0CBK1</accession>
<keyword evidence="1 3" id="KW-0547">Nucleotide-binding</keyword>
<evidence type="ECO:0000313" key="5">
    <source>
        <dbReference type="EMBL" id="SDN55193.1"/>
    </source>
</evidence>
<dbReference type="Proteomes" id="UP000183376">
    <property type="component" value="Chromosome I"/>
</dbReference>
<dbReference type="RefSeq" id="WP_030426352.1">
    <property type="nucleotide sequence ID" value="NZ_JOEF01000001.1"/>
</dbReference>
<dbReference type="InterPro" id="IPR002543">
    <property type="entry name" value="FtsK_dom"/>
</dbReference>
<dbReference type="GO" id="GO:0003677">
    <property type="term" value="F:DNA binding"/>
    <property type="evidence" value="ECO:0007669"/>
    <property type="project" value="InterPro"/>
</dbReference>
<dbReference type="OrthoDB" id="3217500at2"/>
<gene>
    <name evidence="5" type="ORF">SAMN04489726_7128</name>
</gene>
<name>A0A1H0CBK1_ALLAB</name>